<organism evidence="3">
    <name type="scientific">Bremia lactucae</name>
    <name type="common">Lettuce downy mildew</name>
    <dbReference type="NCBI Taxonomy" id="4779"/>
    <lineage>
        <taxon>Eukaryota</taxon>
        <taxon>Sar</taxon>
        <taxon>Stramenopiles</taxon>
        <taxon>Oomycota</taxon>
        <taxon>Peronosporomycetes</taxon>
        <taxon>Peronosporales</taxon>
        <taxon>Peronosporaceae</taxon>
        <taxon>Bremia</taxon>
    </lineage>
</organism>
<feature type="chain" id="PRO_5017654775" evidence="1">
    <location>
        <begin position="24"/>
        <end position="476"/>
    </location>
</feature>
<evidence type="ECO:0000259" key="2">
    <source>
        <dbReference type="Pfam" id="PF18634"/>
    </source>
</evidence>
<feature type="signal peptide" evidence="1">
    <location>
        <begin position="1"/>
        <end position="23"/>
    </location>
</feature>
<dbReference type="EMBL" id="MG686569">
    <property type="protein sequence ID" value="AYE92113.1"/>
    <property type="molecule type" value="mRNA"/>
</dbReference>
<proteinExistence type="evidence at transcript level"/>
<gene>
    <name evidence="3" type="primary">BLR36</name>
</gene>
<name>A0A3B7TYJ6_BRELC</name>
<evidence type="ECO:0000313" key="3">
    <source>
        <dbReference type="EMBL" id="AYE92113.1"/>
    </source>
</evidence>
<protein>
    <submittedName>
        <fullName evidence="3">Secreted RxLR effector</fullName>
    </submittedName>
</protein>
<reference evidence="3" key="2">
    <citation type="journal article" date="2019" name="Mol. Plant Pathol.">
        <title>Recognition of lettuce downy mildew effector BLR38 in Lactuca serriola LS102 requires two unlinked loci.</title>
        <authorList>
            <person name="Pelgrom A.J."/>
            <person name="Eikelhof J."/>
            <person name="Elberse J."/>
            <person name="Meisrimler C.N."/>
            <person name="Raedts R."/>
            <person name="Klein J."/>
            <person name="Van den Ackerveken G."/>
        </authorList>
    </citation>
    <scope>NUCLEOTIDE SEQUENCE</scope>
    <source>
        <strain evidence="3">Race Bl:24</strain>
    </source>
</reference>
<dbReference type="InterPro" id="IPR040786">
    <property type="entry name" value="RXLR_WY"/>
</dbReference>
<dbReference type="AlphaFoldDB" id="A0A3B7TYJ6"/>
<dbReference type="VEuPathDB" id="FungiDB:CCR75_003408"/>
<keyword evidence="1" id="KW-0732">Signal</keyword>
<accession>A0A3B7TYJ6</accession>
<dbReference type="Pfam" id="PF18634">
    <property type="entry name" value="RXLR_WY"/>
    <property type="match status" value="1"/>
</dbReference>
<reference evidence="3" key="1">
    <citation type="submission" date="2017-12" db="EMBL/GenBank/DDBJ databases">
        <authorList>
            <person name="Pelgrom A.J.E."/>
            <person name="Eikelhof J."/>
            <person name="Elberse J."/>
            <person name="Meisrimler C.-N."/>
            <person name="Raedts R."/>
            <person name="Klein J."/>
            <person name="Van den Ackerveken G."/>
        </authorList>
    </citation>
    <scope>NUCLEOTIDE SEQUENCE</scope>
    <source>
        <strain evidence="3">Race Bl:24</strain>
    </source>
</reference>
<evidence type="ECO:0000256" key="1">
    <source>
        <dbReference type="SAM" id="SignalP"/>
    </source>
</evidence>
<sequence>MRGHNLRFLFLAVIAAAVVLLMAGKQRQCLELISIEYFSKQYIAAVSNVSDPDSRALRYASKPGIGTEERGIGSSLKNKLYDSAFKWALKFHMNPKLLLYLLNVPFSHPHAEMDRNFGRWIHYVIKFESFQDEAHRFSESTFYKLLETKLTTEDMAMLFQSLETWPDGERLAGKMQAYMILNAPSRDVMHIAWNRVREPPEHVFRILNLENETIPDRDRLITEWLRYCRSYRETESAVAFQGLRIPDELFYSELLRLLRKTKADEDIIAFLQSIRNIDGMETFTDHIEAVADRTLLTHEILLKRVEHPETFFNRLHLQNAFLAYNSNFLKWLSYIAVYNKQPGIAPFTMEKAFEFIRSSSEVRRLDLYFGEFLEAKMKDVPELKEELRKMQTEVFKYWRSLNIKPLTLWNTVNVHKRGRLNTPEMKNSFAYRSIQSYTKYFAQHLDNTDVSNKVLIEIADGELYKASKLASGILEI</sequence>
<feature type="domain" description="RXLR phytopathogen effector protein WY-domain" evidence="2">
    <location>
        <begin position="134"/>
        <end position="176"/>
    </location>
</feature>